<feature type="domain" description="Ribosomal RNA-processing protein 14 N-terminal" evidence="6">
    <location>
        <begin position="368"/>
        <end position="430"/>
    </location>
</feature>
<evidence type="ECO:0000259" key="5">
    <source>
        <dbReference type="Pfam" id="PF04935"/>
    </source>
</evidence>
<evidence type="ECO:0000313" key="7">
    <source>
        <dbReference type="EMBL" id="KAG5455486.1"/>
    </source>
</evidence>
<dbReference type="GO" id="GO:0003723">
    <property type="term" value="F:RNA binding"/>
    <property type="evidence" value="ECO:0007669"/>
    <property type="project" value="TreeGrafter"/>
</dbReference>
<name>A0A8H7ZJN5_9FUNG</name>
<accession>A0A8H7ZJN5</accession>
<feature type="compositionally biased region" description="Polar residues" evidence="4">
    <location>
        <begin position="572"/>
        <end position="582"/>
    </location>
</feature>
<reference evidence="7 8" key="1">
    <citation type="journal article" name="Sci. Rep.">
        <title>Genome-scale phylogenetic analyses confirm Olpidium as the closest living zoosporic fungus to the non-flagellated, terrestrial fungi.</title>
        <authorList>
            <person name="Chang Y."/>
            <person name="Rochon D."/>
            <person name="Sekimoto S."/>
            <person name="Wang Y."/>
            <person name="Chovatia M."/>
            <person name="Sandor L."/>
            <person name="Salamov A."/>
            <person name="Grigoriev I.V."/>
            <person name="Stajich J.E."/>
            <person name="Spatafora J.W."/>
        </authorList>
    </citation>
    <scope>NUCLEOTIDE SEQUENCE [LARGE SCALE GENOMIC DNA]</scope>
    <source>
        <strain evidence="7">S191</strain>
    </source>
</reference>
<evidence type="ECO:0000313" key="8">
    <source>
        <dbReference type="Proteomes" id="UP000673691"/>
    </source>
</evidence>
<dbReference type="GO" id="GO:0005730">
    <property type="term" value="C:nucleolus"/>
    <property type="evidence" value="ECO:0007669"/>
    <property type="project" value="TreeGrafter"/>
</dbReference>
<evidence type="ECO:0000256" key="1">
    <source>
        <dbReference type="ARBA" id="ARBA00004123"/>
    </source>
</evidence>
<proteinExistence type="inferred from homology"/>
<protein>
    <submittedName>
        <fullName evidence="7">Surfeit locus protein 6-domain-containing protein</fullName>
    </submittedName>
</protein>
<evidence type="ECO:0000259" key="6">
    <source>
        <dbReference type="Pfam" id="PF15459"/>
    </source>
</evidence>
<dbReference type="EMBL" id="JAEFCI010013304">
    <property type="protein sequence ID" value="KAG5455486.1"/>
    <property type="molecule type" value="Genomic_DNA"/>
</dbReference>
<feature type="region of interest" description="Disordered" evidence="4">
    <location>
        <begin position="508"/>
        <end position="582"/>
    </location>
</feature>
<feature type="region of interest" description="Disordered" evidence="4">
    <location>
        <begin position="663"/>
        <end position="734"/>
    </location>
</feature>
<feature type="region of interest" description="Disordered" evidence="4">
    <location>
        <begin position="162"/>
        <end position="229"/>
    </location>
</feature>
<dbReference type="Pfam" id="PF04935">
    <property type="entry name" value="SURF6"/>
    <property type="match status" value="1"/>
</dbReference>
<gene>
    <name evidence="7" type="ORF">BJ554DRAFT_5087</name>
</gene>
<comment type="subcellular location">
    <subcellularLocation>
        <location evidence="1">Nucleus</location>
    </subcellularLocation>
</comment>
<dbReference type="Pfam" id="PF15459">
    <property type="entry name" value="RRP14"/>
    <property type="match status" value="1"/>
</dbReference>
<dbReference type="GO" id="GO:0042274">
    <property type="term" value="P:ribosomal small subunit biogenesis"/>
    <property type="evidence" value="ECO:0007669"/>
    <property type="project" value="TreeGrafter"/>
</dbReference>
<organism evidence="7 8">
    <name type="scientific">Olpidium bornovanus</name>
    <dbReference type="NCBI Taxonomy" id="278681"/>
    <lineage>
        <taxon>Eukaryota</taxon>
        <taxon>Fungi</taxon>
        <taxon>Fungi incertae sedis</taxon>
        <taxon>Olpidiomycota</taxon>
        <taxon>Olpidiomycotina</taxon>
        <taxon>Olpidiomycetes</taxon>
        <taxon>Olpidiales</taxon>
        <taxon>Olpidiaceae</taxon>
        <taxon>Olpidium</taxon>
    </lineage>
</organism>
<dbReference type="AlphaFoldDB" id="A0A8H7ZJN5"/>
<dbReference type="GO" id="GO:0003677">
    <property type="term" value="F:DNA binding"/>
    <property type="evidence" value="ECO:0007669"/>
    <property type="project" value="TreeGrafter"/>
</dbReference>
<evidence type="ECO:0000256" key="2">
    <source>
        <dbReference type="ARBA" id="ARBA00005904"/>
    </source>
</evidence>
<feature type="domain" description="Ribosomal RNA-processing protein 14/surfeit locus protein 6 C-terminal" evidence="5">
    <location>
        <begin position="524"/>
        <end position="712"/>
    </location>
</feature>
<feature type="region of interest" description="Disordered" evidence="4">
    <location>
        <begin position="444"/>
        <end position="491"/>
    </location>
</feature>
<dbReference type="InterPro" id="IPR029188">
    <property type="entry name" value="Rrp14_N"/>
</dbReference>
<feature type="compositionally biased region" description="Basic and acidic residues" evidence="4">
    <location>
        <begin position="663"/>
        <end position="719"/>
    </location>
</feature>
<dbReference type="InterPro" id="IPR007019">
    <property type="entry name" value="SURF6"/>
</dbReference>
<dbReference type="GO" id="GO:0042273">
    <property type="term" value="P:ribosomal large subunit biogenesis"/>
    <property type="evidence" value="ECO:0007669"/>
    <property type="project" value="TreeGrafter"/>
</dbReference>
<feature type="compositionally biased region" description="Basic and acidic residues" evidence="4">
    <location>
        <begin position="522"/>
        <end position="539"/>
    </location>
</feature>
<feature type="compositionally biased region" description="Basic residues" evidence="4">
    <location>
        <begin position="220"/>
        <end position="229"/>
    </location>
</feature>
<comment type="caution">
    <text evidence="7">The sequence shown here is derived from an EMBL/GenBank/DDBJ whole genome shotgun (WGS) entry which is preliminary data.</text>
</comment>
<dbReference type="PANTHER" id="PTHR14369:SF0">
    <property type="entry name" value="SURFEIT LOCUS PROTEIN 6"/>
    <property type="match status" value="1"/>
</dbReference>
<evidence type="ECO:0000256" key="4">
    <source>
        <dbReference type="SAM" id="MobiDB-lite"/>
    </source>
</evidence>
<sequence length="734" mass="79859">YPKTSTTDGSGPAAGISYPELANEVGKGATRPPTQQRCRTLDMLAKRTLRGKGGFAGFVLRDLVRGVLAAVLALAVGVAGFRNVDLRHARDDGKVCAGQHTPRGAPLVVHGSHSRTPVLQQDPSVVLRGGVRGKRRAVRVWIRVAHGGSLYLARANGVSPGFPRAAKTPSPTTADAGRTGGQTKRPSRVARLTSRSLPRRRATTADTETGCGRGWDASGRRGKRRGGARGRRIPFWRVGGDAGPRSATRPSRFLPLAFRKVAVAKTGPAVPAGAKFLHRTRVPSPAHRSPLRRTNDTARLAAGRDSTEMACAGTTYSLEGLETAVNQAGLPVAAWGSPIKLAAGCVPPPCRLPVLTPCLSCALLSQERLTANYCVFDRLVNTIPAKYYVVTDGIVEQQNRKYLHNTRKRAPKQELKEAFHKAKKAKLDPENQKTVSDVQAELMRKKEEESNRGLALNGGSAGVEVGHTGPGASKDGTPMDTDSTTVRPLPTPESISELRQRVQKKIAALQERRRNKSAPPLSRDEILQERTRKKAEMKEKLRKQRKAATGGVLSVAQKTVNAEDEEKMKTARPSNPSVDAMNSNSEIVFSKFVFDGEKSKKCGIDVRSALKKVAESKAEKIASISAEGSAKAAKIAEENAWRRASQLARGDKPKDDVRLLKKTIRKSEQEKAKSAREWKQRQDAVEAGIADRQRRREENIRARVEEKKAGKTGKKGKDKDKKKKKKHRAGFEGR</sequence>
<feature type="non-terminal residue" evidence="7">
    <location>
        <position position="1"/>
    </location>
</feature>
<keyword evidence="8" id="KW-1185">Reference proteome</keyword>
<dbReference type="PANTHER" id="PTHR14369">
    <property type="entry name" value="SURFEIT LOCUS PROTEIN 6"/>
    <property type="match status" value="1"/>
</dbReference>
<keyword evidence="3" id="KW-0539">Nucleus</keyword>
<evidence type="ECO:0000256" key="3">
    <source>
        <dbReference type="ARBA" id="ARBA00023242"/>
    </source>
</evidence>
<dbReference type="InterPro" id="IPR029190">
    <property type="entry name" value="Rrp14/SURF6_C"/>
</dbReference>
<dbReference type="OrthoDB" id="444809at2759"/>
<dbReference type="Proteomes" id="UP000673691">
    <property type="component" value="Unassembled WGS sequence"/>
</dbReference>
<comment type="similarity">
    <text evidence="2">Belongs to the SURF6 family.</text>
</comment>